<dbReference type="EMBL" id="JACCJB010000015">
    <property type="protein sequence ID" value="KAF6221093.1"/>
    <property type="molecule type" value="Genomic_DNA"/>
</dbReference>
<dbReference type="Proteomes" id="UP000593566">
    <property type="component" value="Unassembled WGS sequence"/>
</dbReference>
<feature type="signal peptide" evidence="3">
    <location>
        <begin position="1"/>
        <end position="22"/>
    </location>
</feature>
<reference evidence="4 5" key="1">
    <citation type="journal article" date="2020" name="Genomics">
        <title>Complete, high-quality genomes from long-read metagenomic sequencing of two wolf lichen thalli reveals enigmatic genome architecture.</title>
        <authorList>
            <person name="McKenzie S.K."/>
            <person name="Walston R.F."/>
            <person name="Allen J.L."/>
        </authorList>
    </citation>
    <scope>NUCLEOTIDE SEQUENCE [LARGE SCALE GENOMIC DNA]</scope>
    <source>
        <strain evidence="4">WasteWater1</strain>
    </source>
</reference>
<feature type="chain" id="PRO_5034396093" evidence="3">
    <location>
        <begin position="23"/>
        <end position="400"/>
    </location>
</feature>
<keyword evidence="2" id="KW-0812">Transmembrane</keyword>
<dbReference type="InterPro" id="IPR024079">
    <property type="entry name" value="MetalloPept_cat_dom_sf"/>
</dbReference>
<keyword evidence="3" id="KW-0732">Signal</keyword>
<proteinExistence type="predicted"/>
<evidence type="ECO:0000256" key="2">
    <source>
        <dbReference type="SAM" id="Phobius"/>
    </source>
</evidence>
<keyword evidence="2" id="KW-1133">Transmembrane helix</keyword>
<feature type="region of interest" description="Disordered" evidence="1">
    <location>
        <begin position="300"/>
        <end position="326"/>
    </location>
</feature>
<keyword evidence="5" id="KW-1185">Reference proteome</keyword>
<organism evidence="4 5">
    <name type="scientific">Letharia lupina</name>
    <dbReference type="NCBI Taxonomy" id="560253"/>
    <lineage>
        <taxon>Eukaryota</taxon>
        <taxon>Fungi</taxon>
        <taxon>Dikarya</taxon>
        <taxon>Ascomycota</taxon>
        <taxon>Pezizomycotina</taxon>
        <taxon>Lecanoromycetes</taxon>
        <taxon>OSLEUM clade</taxon>
        <taxon>Lecanoromycetidae</taxon>
        <taxon>Lecanorales</taxon>
        <taxon>Lecanorineae</taxon>
        <taxon>Parmeliaceae</taxon>
        <taxon>Letharia</taxon>
    </lineage>
</organism>
<gene>
    <name evidence="4" type="ORF">HO133_002774</name>
</gene>
<name>A0A8H6CD16_9LECA</name>
<comment type="caution">
    <text evidence="4">The sequence shown here is derived from an EMBL/GenBank/DDBJ whole genome shotgun (WGS) entry which is preliminary data.</text>
</comment>
<evidence type="ECO:0000313" key="5">
    <source>
        <dbReference type="Proteomes" id="UP000593566"/>
    </source>
</evidence>
<protein>
    <submittedName>
        <fullName evidence="4">Uncharacterized protein</fullName>
    </submittedName>
</protein>
<dbReference type="Gene3D" id="3.40.390.10">
    <property type="entry name" value="Collagenase (Catalytic Domain)"/>
    <property type="match status" value="1"/>
</dbReference>
<feature type="transmembrane region" description="Helical" evidence="2">
    <location>
        <begin position="373"/>
        <end position="399"/>
    </location>
</feature>
<dbReference type="AlphaFoldDB" id="A0A8H6CD16"/>
<dbReference type="RefSeq" id="XP_037150528.1">
    <property type="nucleotide sequence ID" value="XM_037293699.1"/>
</dbReference>
<evidence type="ECO:0000256" key="3">
    <source>
        <dbReference type="SAM" id="SignalP"/>
    </source>
</evidence>
<dbReference type="GO" id="GO:0008237">
    <property type="term" value="F:metallopeptidase activity"/>
    <property type="evidence" value="ECO:0007669"/>
    <property type="project" value="InterPro"/>
</dbReference>
<dbReference type="GeneID" id="59331186"/>
<keyword evidence="2" id="KW-0472">Membrane</keyword>
<evidence type="ECO:0000256" key="1">
    <source>
        <dbReference type="SAM" id="MobiDB-lite"/>
    </source>
</evidence>
<accession>A0A8H6CD16</accession>
<evidence type="ECO:0000313" key="4">
    <source>
        <dbReference type="EMBL" id="KAF6221093.1"/>
    </source>
</evidence>
<sequence length="400" mass="43982">MLFTNLTVWFASSLSLIASAQSVWSAATPVTKFPILPRTANQSTTGVSPASGTKKYFAETFCTPYQKLIEKIAWRDALQYAQSLASWQPNGSFQPAMDLYMGNDSRGQLGATLRANIDGAVRVHDQSTWPRNQRLFVFCSEPMIFVENGGLCGELGAVAYAFNINGTYYDNHYVVFCPPYYELQTLYKTLSITDAFPPERLLVTSANDFDENQGEVYFHESLHFADLTTPVNHPIHDNNGNESDIYGPYDVAMEAESKNTAACLHIADAYTNAAAAILIQQRYNLADPPKPRKSVFQRNLGSQADGHNDTFERLPQLPNPNTPDNHIVSNDFGIGPVASSSHQLIPGSSSLSKRVVWPPKFPCTAENRCVRSMAATIATTISGPLICFLVAGLCVLSFLL</sequence>